<keyword evidence="8" id="KW-0282">Flagellum</keyword>
<evidence type="ECO:0000256" key="4">
    <source>
        <dbReference type="ARBA" id="ARBA00023143"/>
    </source>
</evidence>
<dbReference type="OrthoDB" id="9792068at2"/>
<dbReference type="AlphaFoldDB" id="A0A1M5NSH0"/>
<dbReference type="STRING" id="1123350.SAMN02744040_00196"/>
<keyword evidence="4 6" id="KW-0975">Bacterial flagellum</keyword>
<dbReference type="GO" id="GO:0071978">
    <property type="term" value="P:bacterial-type flagellum-dependent swarming motility"/>
    <property type="evidence" value="ECO:0007669"/>
    <property type="project" value="TreeGrafter"/>
</dbReference>
<dbReference type="InterPro" id="IPR006300">
    <property type="entry name" value="FlgB"/>
</dbReference>
<dbReference type="PANTHER" id="PTHR30435">
    <property type="entry name" value="FLAGELLAR PROTEIN"/>
    <property type="match status" value="1"/>
</dbReference>
<dbReference type="InterPro" id="IPR001444">
    <property type="entry name" value="Flag_bb_rod_N"/>
</dbReference>
<comment type="function">
    <text evidence="5 6">Structural component of flagellum, the bacterial motility apparatus. Part of the rod structure of flagellar basal body.</text>
</comment>
<dbReference type="PIRSF" id="PIRSF002889">
    <property type="entry name" value="Rod_FlgB"/>
    <property type="match status" value="1"/>
</dbReference>
<evidence type="ECO:0000313" key="8">
    <source>
        <dbReference type="EMBL" id="SHG92408.1"/>
    </source>
</evidence>
<comment type="similarity">
    <text evidence="2 6">Belongs to the flagella basal body rod proteins family.</text>
</comment>
<evidence type="ECO:0000256" key="3">
    <source>
        <dbReference type="ARBA" id="ARBA00014376"/>
    </source>
</evidence>
<dbReference type="RefSeq" id="WP_072722998.1">
    <property type="nucleotide sequence ID" value="NZ_FQXH01000005.1"/>
</dbReference>
<evidence type="ECO:0000259" key="7">
    <source>
        <dbReference type="Pfam" id="PF00460"/>
    </source>
</evidence>
<evidence type="ECO:0000256" key="1">
    <source>
        <dbReference type="ARBA" id="ARBA00004117"/>
    </source>
</evidence>
<sequence>MKITNNIELMSKGLDAYSLKQEAITNNIANANTPNYKRKDVEFDSILKKFLQDSDKSIKLRTTNPKHIKINDISIEPKIVVSKNTKSRLDGNNVDIDVEMAQLTKNYIKYNVISQQISNSFRRIKNAINEGGR</sequence>
<protein>
    <recommendedName>
        <fullName evidence="3 6">Flagellar basal body rod protein FlgB</fullName>
    </recommendedName>
</protein>
<dbReference type="PROSITE" id="PS00588">
    <property type="entry name" value="FLAGELLA_BB_ROD"/>
    <property type="match status" value="1"/>
</dbReference>
<evidence type="ECO:0000256" key="5">
    <source>
        <dbReference type="ARBA" id="ARBA00024934"/>
    </source>
</evidence>
<evidence type="ECO:0000256" key="2">
    <source>
        <dbReference type="ARBA" id="ARBA00009677"/>
    </source>
</evidence>
<dbReference type="PANTHER" id="PTHR30435:SF12">
    <property type="entry name" value="FLAGELLAR BASAL BODY ROD PROTEIN FLGB"/>
    <property type="match status" value="1"/>
</dbReference>
<keyword evidence="8" id="KW-0969">Cilium</keyword>
<keyword evidence="8" id="KW-0966">Cell projection</keyword>
<dbReference type="InterPro" id="IPR019776">
    <property type="entry name" value="Flagellar_basal_body_rod_CS"/>
</dbReference>
<dbReference type="NCBIfam" id="TIGR01396">
    <property type="entry name" value="FlgB"/>
    <property type="match status" value="1"/>
</dbReference>
<comment type="subunit">
    <text evidence="6">The basal body constitutes a major portion of the flagellar organelle and consists of a number of rings mounted on a central rod.</text>
</comment>
<comment type="subcellular location">
    <subcellularLocation>
        <location evidence="1 6">Bacterial flagellum basal body</location>
    </subcellularLocation>
</comment>
<gene>
    <name evidence="8" type="ORF">SAMN02744040_00196</name>
</gene>
<evidence type="ECO:0000313" key="9">
    <source>
        <dbReference type="Proteomes" id="UP000242520"/>
    </source>
</evidence>
<name>A0A1M5NSH0_9FIRM</name>
<dbReference type="GO" id="GO:0030694">
    <property type="term" value="C:bacterial-type flagellum basal body, rod"/>
    <property type="evidence" value="ECO:0007669"/>
    <property type="project" value="InterPro"/>
</dbReference>
<reference evidence="9" key="1">
    <citation type="submission" date="2016-11" db="EMBL/GenBank/DDBJ databases">
        <authorList>
            <person name="Varghese N."/>
            <person name="Submissions S."/>
        </authorList>
    </citation>
    <scope>NUCLEOTIDE SEQUENCE [LARGE SCALE GENOMIC DNA]</scope>
    <source>
        <strain evidence="9">DSM 15285</strain>
    </source>
</reference>
<dbReference type="EMBL" id="FQXH01000005">
    <property type="protein sequence ID" value="SHG92408.1"/>
    <property type="molecule type" value="Genomic_DNA"/>
</dbReference>
<accession>A0A1M5NSH0</accession>
<keyword evidence="9" id="KW-1185">Reference proteome</keyword>
<proteinExistence type="inferred from homology"/>
<dbReference type="Pfam" id="PF00460">
    <property type="entry name" value="Flg_bb_rod"/>
    <property type="match status" value="1"/>
</dbReference>
<dbReference type="Proteomes" id="UP000242520">
    <property type="component" value="Unassembled WGS sequence"/>
</dbReference>
<feature type="domain" description="Flagellar basal body rod protein N-terminal" evidence="7">
    <location>
        <begin position="13"/>
        <end position="37"/>
    </location>
</feature>
<evidence type="ECO:0000256" key="6">
    <source>
        <dbReference type="PIRNR" id="PIRNR002889"/>
    </source>
</evidence>
<organism evidence="8 9">
    <name type="scientific">Tepidibacter thalassicus DSM 15285</name>
    <dbReference type="NCBI Taxonomy" id="1123350"/>
    <lineage>
        <taxon>Bacteria</taxon>
        <taxon>Bacillati</taxon>
        <taxon>Bacillota</taxon>
        <taxon>Clostridia</taxon>
        <taxon>Peptostreptococcales</taxon>
        <taxon>Peptostreptococcaceae</taxon>
        <taxon>Tepidibacter</taxon>
    </lineage>
</organism>